<evidence type="ECO:0000256" key="1">
    <source>
        <dbReference type="ARBA" id="ARBA00001946"/>
    </source>
</evidence>
<dbReference type="Pfam" id="PF02896">
    <property type="entry name" value="PEP-utilizers_C"/>
    <property type="match status" value="1"/>
</dbReference>
<dbReference type="Gene3D" id="3.50.30.10">
    <property type="entry name" value="Phosphohistidine domain"/>
    <property type="match status" value="1"/>
</dbReference>
<evidence type="ECO:0000259" key="12">
    <source>
        <dbReference type="Pfam" id="PF02896"/>
    </source>
</evidence>
<dbReference type="NCBIfam" id="NF005057">
    <property type="entry name" value="PRK06464.1"/>
    <property type="match status" value="1"/>
</dbReference>
<dbReference type="Gene3D" id="3.20.20.60">
    <property type="entry name" value="Phosphoenolpyruvate-binding domains"/>
    <property type="match status" value="1"/>
</dbReference>
<evidence type="ECO:0000256" key="9">
    <source>
        <dbReference type="ARBA" id="ARBA00022842"/>
    </source>
</evidence>
<keyword evidence="6" id="KW-0547">Nucleotide-binding</keyword>
<dbReference type="InterPro" id="IPR018274">
    <property type="entry name" value="PEP_util_AS"/>
</dbReference>
<dbReference type="Pfam" id="PF00391">
    <property type="entry name" value="PEP-utilizers"/>
    <property type="match status" value="1"/>
</dbReference>
<keyword evidence="7" id="KW-0418">Kinase</keyword>
<name>A0A0G1FCU2_9BACT</name>
<evidence type="ECO:0000256" key="8">
    <source>
        <dbReference type="ARBA" id="ARBA00022840"/>
    </source>
</evidence>
<evidence type="ECO:0000259" key="10">
    <source>
        <dbReference type="Pfam" id="PF00391"/>
    </source>
</evidence>
<feature type="domain" description="Pyruvate phosphate dikinase AMP/ATP-binding" evidence="11">
    <location>
        <begin position="2"/>
        <end position="118"/>
    </location>
</feature>
<organism evidence="13 14">
    <name type="scientific">Candidatus Gottesmanbacteria bacterium GW2011_GWA1_43_11</name>
    <dbReference type="NCBI Taxonomy" id="1618436"/>
    <lineage>
        <taxon>Bacteria</taxon>
        <taxon>Candidatus Gottesmaniibacteriota</taxon>
    </lineage>
</organism>
<evidence type="ECO:0000313" key="13">
    <source>
        <dbReference type="EMBL" id="KKS84678.1"/>
    </source>
</evidence>
<protein>
    <recommendedName>
        <fullName evidence="3">Phosphoenolpyruvate synthase</fullName>
    </recommendedName>
</protein>
<evidence type="ECO:0000259" key="11">
    <source>
        <dbReference type="Pfam" id="PF01326"/>
    </source>
</evidence>
<dbReference type="InterPro" id="IPR015813">
    <property type="entry name" value="Pyrv/PenolPyrv_kinase-like_dom"/>
</dbReference>
<dbReference type="Gene3D" id="3.30.470.20">
    <property type="entry name" value="ATP-grasp fold, B domain"/>
    <property type="match status" value="1"/>
</dbReference>
<dbReference type="PANTHER" id="PTHR43030">
    <property type="entry name" value="PHOSPHOENOLPYRUVATE SYNTHASE"/>
    <property type="match status" value="1"/>
</dbReference>
<dbReference type="GO" id="GO:0046872">
    <property type="term" value="F:metal ion binding"/>
    <property type="evidence" value="ECO:0007669"/>
    <property type="project" value="UniProtKB-KW"/>
</dbReference>
<keyword evidence="8" id="KW-0067">ATP-binding</keyword>
<comment type="caution">
    <text evidence="13">The sequence shown here is derived from an EMBL/GenBank/DDBJ whole genome shotgun (WGS) entry which is preliminary data.</text>
</comment>
<dbReference type="SUPFAM" id="SSF52009">
    <property type="entry name" value="Phosphohistidine domain"/>
    <property type="match status" value="1"/>
</dbReference>
<dbReference type="InterPro" id="IPR036637">
    <property type="entry name" value="Phosphohistidine_dom_sf"/>
</dbReference>
<evidence type="ECO:0000256" key="6">
    <source>
        <dbReference type="ARBA" id="ARBA00022741"/>
    </source>
</evidence>
<dbReference type="PATRIC" id="fig|1618436.3.peg.801"/>
<feature type="non-terminal residue" evidence="13">
    <location>
        <position position="1"/>
    </location>
</feature>
<dbReference type="InterPro" id="IPR040442">
    <property type="entry name" value="Pyrv_kinase-like_dom_sf"/>
</dbReference>
<dbReference type="InterPro" id="IPR002192">
    <property type="entry name" value="PPDK_AMP/ATP-bd"/>
</dbReference>
<keyword evidence="5" id="KW-0479">Metal-binding</keyword>
<evidence type="ECO:0000256" key="5">
    <source>
        <dbReference type="ARBA" id="ARBA00022723"/>
    </source>
</evidence>
<dbReference type="PRINTS" id="PR01736">
    <property type="entry name" value="PHPHTRNFRASE"/>
</dbReference>
<evidence type="ECO:0000256" key="7">
    <source>
        <dbReference type="ARBA" id="ARBA00022777"/>
    </source>
</evidence>
<proteinExistence type="inferred from homology"/>
<evidence type="ECO:0000256" key="2">
    <source>
        <dbReference type="ARBA" id="ARBA00007837"/>
    </source>
</evidence>
<gene>
    <name evidence="13" type="ORF">UV59_C0015G0001</name>
</gene>
<keyword evidence="9" id="KW-0460">Magnesium</keyword>
<evidence type="ECO:0000256" key="4">
    <source>
        <dbReference type="ARBA" id="ARBA00022679"/>
    </source>
</evidence>
<reference evidence="13 14" key="1">
    <citation type="journal article" date="2015" name="Nature">
        <title>rRNA introns, odd ribosomes, and small enigmatic genomes across a large radiation of phyla.</title>
        <authorList>
            <person name="Brown C.T."/>
            <person name="Hug L.A."/>
            <person name="Thomas B.C."/>
            <person name="Sharon I."/>
            <person name="Castelle C.J."/>
            <person name="Singh A."/>
            <person name="Wilkins M.J."/>
            <person name="Williams K.H."/>
            <person name="Banfield J.F."/>
        </authorList>
    </citation>
    <scope>NUCLEOTIDE SEQUENCE [LARGE SCALE GENOMIC DNA]</scope>
</reference>
<evidence type="ECO:0000256" key="3">
    <source>
        <dbReference type="ARBA" id="ARBA00021623"/>
    </source>
</evidence>
<comment type="similarity">
    <text evidence="2">Belongs to the PEP-utilizing enzyme family.</text>
</comment>
<dbReference type="PROSITE" id="PS00370">
    <property type="entry name" value="PEP_ENZYMES_PHOS_SITE"/>
    <property type="match status" value="1"/>
</dbReference>
<dbReference type="STRING" id="1618436.UV59_C0015G0001"/>
<dbReference type="Proteomes" id="UP000034543">
    <property type="component" value="Unassembled WGS sequence"/>
</dbReference>
<dbReference type="PANTHER" id="PTHR43030:SF1">
    <property type="entry name" value="PHOSPHOENOLPYRUVATE SYNTHASE"/>
    <property type="match status" value="1"/>
</dbReference>
<dbReference type="InterPro" id="IPR008279">
    <property type="entry name" value="PEP-util_enz_mobile_dom"/>
</dbReference>
<keyword evidence="13" id="KW-0670">Pyruvate</keyword>
<dbReference type="GO" id="GO:0008986">
    <property type="term" value="F:pyruvate, water dikinase activity"/>
    <property type="evidence" value="ECO:0007669"/>
    <property type="project" value="InterPro"/>
</dbReference>
<dbReference type="AlphaFoldDB" id="A0A0G1FCU2"/>
<dbReference type="InterPro" id="IPR000121">
    <property type="entry name" value="PEP_util_C"/>
</dbReference>
<sequence length="557" mass="61278">IYGLGELIVQGAVTPDHFEVDKATLKIKTKTVGNQEKAMIWRHGETVIEKLTSTSRDRQKVTDSEVVAIAKLGLQLEKHYYFPQDIEWAIENKEVFITQTRPITTLGSASKHTNTQRVSLEAQLPKTVLLTGDPASPGIACGPVQIIKGVSEIGKVHSGDVLVAAQTNPDYVPAMRKAVAIITETGGRTSHAAIVSRELGIPAVVGARGALKKLTNGQVVTVHGSKGEILKGGMSKGALLQNELKSEQKVIPIDKLPRIATRLYVNLAEPDKVEEVAKLPVDGVGLLRAEFMIAGIGTHPKKFIHDKKQHLFVDKLSENLKTFCEAFHPRPVVYRATDFRTNEYRNLIGGKEFEPEEANPMLGYRGAFRYISDPAVFKLELAAIKRVRNQHNLRNLWLMIPFVHTPEEMIQVKKIVVSVGLNRGSSFKLWMMCELPANVILLDQFIDTGIDGISIGSNDLTMLILGVDRDNSEVAGVFNERNPAVLWALEGGITTCRKRGVTVSICGQAPSDYPELVEKLVDWGITSVSVNRDVVAQVHETIHAAELKLLANKGKKR</sequence>
<dbReference type="EMBL" id="LCFB01000015">
    <property type="protein sequence ID" value="KKS84678.1"/>
    <property type="molecule type" value="Genomic_DNA"/>
</dbReference>
<accession>A0A0G1FCU2</accession>
<dbReference type="SUPFAM" id="SSF51621">
    <property type="entry name" value="Phosphoenolpyruvate/pyruvate domain"/>
    <property type="match status" value="1"/>
</dbReference>
<comment type="cofactor">
    <cofactor evidence="1">
        <name>Mg(2+)</name>
        <dbReference type="ChEBI" id="CHEBI:18420"/>
    </cofactor>
</comment>
<dbReference type="SUPFAM" id="SSF56059">
    <property type="entry name" value="Glutathione synthetase ATP-binding domain-like"/>
    <property type="match status" value="1"/>
</dbReference>
<dbReference type="GO" id="GO:0005524">
    <property type="term" value="F:ATP binding"/>
    <property type="evidence" value="ECO:0007669"/>
    <property type="project" value="UniProtKB-KW"/>
</dbReference>
<dbReference type="InterPro" id="IPR006319">
    <property type="entry name" value="PEP_synth"/>
</dbReference>
<keyword evidence="4" id="KW-0808">Transferase</keyword>
<feature type="domain" description="PEP-utilising enzyme C-terminal" evidence="12">
    <location>
        <begin position="255"/>
        <end position="545"/>
    </location>
</feature>
<evidence type="ECO:0000313" key="14">
    <source>
        <dbReference type="Proteomes" id="UP000034543"/>
    </source>
</evidence>
<feature type="domain" description="PEP-utilising enzyme mobile" evidence="10">
    <location>
        <begin position="158"/>
        <end position="227"/>
    </location>
</feature>
<dbReference type="Pfam" id="PF01326">
    <property type="entry name" value="PPDK_N"/>
    <property type="match status" value="1"/>
</dbReference>